<feature type="compositionally biased region" description="Pro residues" evidence="1">
    <location>
        <begin position="48"/>
        <end position="67"/>
    </location>
</feature>
<protein>
    <submittedName>
        <fullName evidence="3">Gametogenetin-like</fullName>
    </submittedName>
</protein>
<proteinExistence type="predicted"/>
<feature type="region of interest" description="Disordered" evidence="1">
    <location>
        <begin position="20"/>
        <end position="109"/>
    </location>
</feature>
<evidence type="ECO:0000313" key="3">
    <source>
        <dbReference type="RefSeq" id="XP_017298321.1"/>
    </source>
</evidence>
<organism evidence="2 3">
    <name type="scientific">Diaphorina citri</name>
    <name type="common">Asian citrus psyllid</name>
    <dbReference type="NCBI Taxonomy" id="121845"/>
    <lineage>
        <taxon>Eukaryota</taxon>
        <taxon>Metazoa</taxon>
        <taxon>Ecdysozoa</taxon>
        <taxon>Arthropoda</taxon>
        <taxon>Hexapoda</taxon>
        <taxon>Insecta</taxon>
        <taxon>Pterygota</taxon>
        <taxon>Neoptera</taxon>
        <taxon>Paraneoptera</taxon>
        <taxon>Hemiptera</taxon>
        <taxon>Sternorrhyncha</taxon>
        <taxon>Psylloidea</taxon>
        <taxon>Psyllidae</taxon>
        <taxon>Diaphorininae</taxon>
        <taxon>Diaphorina</taxon>
    </lineage>
</organism>
<evidence type="ECO:0000256" key="1">
    <source>
        <dbReference type="SAM" id="MobiDB-lite"/>
    </source>
</evidence>
<gene>
    <name evidence="3" type="primary">LOC108252025</name>
</gene>
<reference evidence="3" key="1">
    <citation type="submission" date="2025-08" db="UniProtKB">
        <authorList>
            <consortium name="RefSeq"/>
        </authorList>
    </citation>
    <scope>IDENTIFICATION</scope>
</reference>
<dbReference type="GeneID" id="108252025"/>
<dbReference type="AlphaFoldDB" id="A0A1S4E831"/>
<evidence type="ECO:0000313" key="2">
    <source>
        <dbReference type="Proteomes" id="UP000079169"/>
    </source>
</evidence>
<dbReference type="RefSeq" id="XP_017298321.1">
    <property type="nucleotide sequence ID" value="XM_017442832.2"/>
</dbReference>
<dbReference type="KEGG" id="dci:108252025"/>
<keyword evidence="2" id="KW-1185">Reference proteome</keyword>
<sequence length="109" mass="11086">MGLHSSAPLMLLPFLDQFRIPNNPITSSASSMSPLHNWQTAGSMSTHSPPPSAPPSRSPPQPPPSDPDAPLNLSKPKGGGSTAASPPHSEMSPPLAATSGALLSVGFNS</sequence>
<accession>A0A1S4E831</accession>
<dbReference type="PaxDb" id="121845-A0A1S4E831"/>
<feature type="compositionally biased region" description="Polar residues" evidence="1">
    <location>
        <begin position="23"/>
        <end position="47"/>
    </location>
</feature>
<dbReference type="Proteomes" id="UP000079169">
    <property type="component" value="Unplaced"/>
</dbReference>
<name>A0A1S4E831_DIACI</name>